<accession>A0ABV1A5I7</accession>
<dbReference type="Proteomes" id="UP001469553">
    <property type="component" value="Unassembled WGS sequence"/>
</dbReference>
<evidence type="ECO:0000313" key="2">
    <source>
        <dbReference type="Proteomes" id="UP001469553"/>
    </source>
</evidence>
<sequence length="116" mass="13411">MKIGIITLKNDLKKMFLHKNRLVTRNGKDCKKQQGYKYLSLLGAVMVINYCWEEGYVITLLCAPRMQQSVTESALQFCNCFMHGVVDVVHMQCCACWSESKIWFHLSRTHSSTCLQ</sequence>
<organism evidence="1 2">
    <name type="scientific">Ameca splendens</name>
    <dbReference type="NCBI Taxonomy" id="208324"/>
    <lineage>
        <taxon>Eukaryota</taxon>
        <taxon>Metazoa</taxon>
        <taxon>Chordata</taxon>
        <taxon>Craniata</taxon>
        <taxon>Vertebrata</taxon>
        <taxon>Euteleostomi</taxon>
        <taxon>Actinopterygii</taxon>
        <taxon>Neopterygii</taxon>
        <taxon>Teleostei</taxon>
        <taxon>Neoteleostei</taxon>
        <taxon>Acanthomorphata</taxon>
        <taxon>Ovalentaria</taxon>
        <taxon>Atherinomorphae</taxon>
        <taxon>Cyprinodontiformes</taxon>
        <taxon>Goodeidae</taxon>
        <taxon>Ameca</taxon>
    </lineage>
</organism>
<comment type="caution">
    <text evidence="1">The sequence shown here is derived from an EMBL/GenBank/DDBJ whole genome shotgun (WGS) entry which is preliminary data.</text>
</comment>
<evidence type="ECO:0000313" key="1">
    <source>
        <dbReference type="EMBL" id="MEQ2313828.1"/>
    </source>
</evidence>
<gene>
    <name evidence="1" type="ORF">AMECASPLE_005929</name>
</gene>
<dbReference type="EMBL" id="JAHRIP010084918">
    <property type="protein sequence ID" value="MEQ2313828.1"/>
    <property type="molecule type" value="Genomic_DNA"/>
</dbReference>
<name>A0ABV1A5I7_9TELE</name>
<proteinExistence type="predicted"/>
<reference evidence="1 2" key="1">
    <citation type="submission" date="2021-06" db="EMBL/GenBank/DDBJ databases">
        <authorList>
            <person name="Palmer J.M."/>
        </authorList>
    </citation>
    <scope>NUCLEOTIDE SEQUENCE [LARGE SCALE GENOMIC DNA]</scope>
    <source>
        <strain evidence="1 2">AS_MEX2019</strain>
        <tissue evidence="1">Muscle</tissue>
    </source>
</reference>
<keyword evidence="2" id="KW-1185">Reference proteome</keyword>
<protein>
    <submittedName>
        <fullName evidence="1">Uncharacterized protein</fullName>
    </submittedName>
</protein>